<dbReference type="InterPro" id="IPR018060">
    <property type="entry name" value="HTH_AraC"/>
</dbReference>
<keyword evidence="6" id="KW-1185">Reference proteome</keyword>
<evidence type="ECO:0000313" key="6">
    <source>
        <dbReference type="Proteomes" id="UP000197065"/>
    </source>
</evidence>
<dbReference type="InterPro" id="IPR009057">
    <property type="entry name" value="Homeodomain-like_sf"/>
</dbReference>
<dbReference type="Proteomes" id="UP000197065">
    <property type="component" value="Unassembled WGS sequence"/>
</dbReference>
<dbReference type="GO" id="GO:0003700">
    <property type="term" value="F:DNA-binding transcription factor activity"/>
    <property type="evidence" value="ECO:0007669"/>
    <property type="project" value="InterPro"/>
</dbReference>
<sequence length="350" mass="37369">MSECLQIRPTFGGPHPVDILAFADAQLLDIAGPLQVFASANDLLRAAGRPSAYATRVLAREAPLVTTSSGLALAASPLAGVRESQGSLIVSGGRGVHAAADDPALLNWLRGRVGGGRICSVCTGAFLLAAAGILDGRRAVTHWKHVERLARSYPAIRVEADPLFIEDGDVWTSAGVTAGIDLALALVERDQGATLALAVARSLVVFLKRPGGQAQFSQTLSMQTRADGFADLHAWVEGHLDEDLSVARLARRAAMSERSFRRHYAEATGTTPARMVERLRVEAARILLDGSGVSLKEMARRLGFGGEEKLRRSFQRQLGVTPSDYRQRFAASAFNGGDGVPARTKNRRLA</sequence>
<dbReference type="Gene3D" id="1.10.10.60">
    <property type="entry name" value="Homeodomain-like"/>
    <property type="match status" value="1"/>
</dbReference>
<reference evidence="5 6" key="1">
    <citation type="submission" date="2017-06" db="EMBL/GenBank/DDBJ databases">
        <authorList>
            <person name="Kim H.J."/>
            <person name="Triplett B.A."/>
        </authorList>
    </citation>
    <scope>NUCLEOTIDE SEQUENCE [LARGE SCALE GENOMIC DNA]</scope>
    <source>
        <strain evidence="5 6">B29T1</strain>
    </source>
</reference>
<dbReference type="AlphaFoldDB" id="A0A212RUQ4"/>
<keyword evidence="2" id="KW-0238">DNA-binding</keyword>
<accession>A0A212RUQ4</accession>
<dbReference type="EMBL" id="FYEH01000015">
    <property type="protein sequence ID" value="SNB76428.1"/>
    <property type="molecule type" value="Genomic_DNA"/>
</dbReference>
<dbReference type="PROSITE" id="PS00041">
    <property type="entry name" value="HTH_ARAC_FAMILY_1"/>
    <property type="match status" value="1"/>
</dbReference>
<evidence type="ECO:0000256" key="3">
    <source>
        <dbReference type="ARBA" id="ARBA00023163"/>
    </source>
</evidence>
<protein>
    <submittedName>
        <fullName evidence="5">Transcriptional regulator, AraC family with amidase-like domain</fullName>
    </submittedName>
</protein>
<gene>
    <name evidence="5" type="ORF">SAMN07250955_11517</name>
</gene>
<evidence type="ECO:0000259" key="4">
    <source>
        <dbReference type="PROSITE" id="PS01124"/>
    </source>
</evidence>
<dbReference type="Pfam" id="PF12833">
    <property type="entry name" value="HTH_18"/>
    <property type="match status" value="1"/>
</dbReference>
<feature type="domain" description="HTH araC/xylS-type" evidence="4">
    <location>
        <begin position="230"/>
        <end position="328"/>
    </location>
</feature>
<dbReference type="OrthoDB" id="9793422at2"/>
<dbReference type="SUPFAM" id="SSF52317">
    <property type="entry name" value="Class I glutamine amidotransferase-like"/>
    <property type="match status" value="1"/>
</dbReference>
<evidence type="ECO:0000256" key="2">
    <source>
        <dbReference type="ARBA" id="ARBA00023125"/>
    </source>
</evidence>
<keyword evidence="3" id="KW-0804">Transcription</keyword>
<evidence type="ECO:0000313" key="5">
    <source>
        <dbReference type="EMBL" id="SNB76428.1"/>
    </source>
</evidence>
<dbReference type="RefSeq" id="WP_088562608.1">
    <property type="nucleotide sequence ID" value="NZ_FYEH01000015.1"/>
</dbReference>
<dbReference type="PANTHER" id="PTHR43130:SF3">
    <property type="entry name" value="HTH-TYPE TRANSCRIPTIONAL REGULATOR RV1931C"/>
    <property type="match status" value="1"/>
</dbReference>
<dbReference type="CDD" id="cd03137">
    <property type="entry name" value="GATase1_AraC_1"/>
    <property type="match status" value="1"/>
</dbReference>
<dbReference type="Pfam" id="PF01965">
    <property type="entry name" value="DJ-1_PfpI"/>
    <property type="match status" value="1"/>
</dbReference>
<organism evidence="5 6">
    <name type="scientific">Arboricoccus pini</name>
    <dbReference type="NCBI Taxonomy" id="1963835"/>
    <lineage>
        <taxon>Bacteria</taxon>
        <taxon>Pseudomonadati</taxon>
        <taxon>Pseudomonadota</taxon>
        <taxon>Alphaproteobacteria</taxon>
        <taxon>Geminicoccales</taxon>
        <taxon>Geminicoccaceae</taxon>
        <taxon>Arboricoccus</taxon>
    </lineage>
</organism>
<dbReference type="Gene3D" id="3.40.50.880">
    <property type="match status" value="1"/>
</dbReference>
<proteinExistence type="predicted"/>
<dbReference type="SMART" id="SM00342">
    <property type="entry name" value="HTH_ARAC"/>
    <property type="match status" value="1"/>
</dbReference>
<evidence type="ECO:0000256" key="1">
    <source>
        <dbReference type="ARBA" id="ARBA00023015"/>
    </source>
</evidence>
<dbReference type="PANTHER" id="PTHR43130">
    <property type="entry name" value="ARAC-FAMILY TRANSCRIPTIONAL REGULATOR"/>
    <property type="match status" value="1"/>
</dbReference>
<dbReference type="PROSITE" id="PS01124">
    <property type="entry name" value="HTH_ARAC_FAMILY_2"/>
    <property type="match status" value="1"/>
</dbReference>
<dbReference type="InterPro" id="IPR018062">
    <property type="entry name" value="HTH_AraC-typ_CS"/>
</dbReference>
<dbReference type="InterPro" id="IPR052158">
    <property type="entry name" value="INH-QAR"/>
</dbReference>
<dbReference type="GO" id="GO:0043565">
    <property type="term" value="F:sequence-specific DNA binding"/>
    <property type="evidence" value="ECO:0007669"/>
    <property type="project" value="InterPro"/>
</dbReference>
<name>A0A212RUQ4_9PROT</name>
<dbReference type="InterPro" id="IPR029062">
    <property type="entry name" value="Class_I_gatase-like"/>
</dbReference>
<dbReference type="InterPro" id="IPR002818">
    <property type="entry name" value="DJ-1/PfpI"/>
</dbReference>
<dbReference type="SUPFAM" id="SSF46689">
    <property type="entry name" value="Homeodomain-like"/>
    <property type="match status" value="2"/>
</dbReference>
<keyword evidence="1" id="KW-0805">Transcription regulation</keyword>